<evidence type="ECO:0000256" key="1">
    <source>
        <dbReference type="ARBA" id="ARBA00000085"/>
    </source>
</evidence>
<dbReference type="InterPro" id="IPR036890">
    <property type="entry name" value="HATPase_C_sf"/>
</dbReference>
<evidence type="ECO:0000256" key="4">
    <source>
        <dbReference type="ARBA" id="ARBA00022679"/>
    </source>
</evidence>
<proteinExistence type="predicted"/>
<sequence length="212" mass="22222">MDILFAAAIHDAKNVLNALNAALGEAGRNCPSPALDRARDMAARVSAQLVELLAIYREGQGSLRLAIDDHDVGDFLDDTLAELDAGPGGIVPACDPGPAREIGAWAFDAYQVRFVLLDALRNALRHARSAVRLSFVREPLGGVRFTVADNGPGFPESVLAGGQGAMSSASSGLGLTFARTIAERHATPDGRRGRVALENAPEGGARFSLILP</sequence>
<dbReference type="InterPro" id="IPR004358">
    <property type="entry name" value="Sig_transdc_His_kin-like_C"/>
</dbReference>
<gene>
    <name evidence="8" type="ORF">OHM77_12145</name>
</gene>
<dbReference type="Pfam" id="PF02518">
    <property type="entry name" value="HATPase_c"/>
    <property type="match status" value="1"/>
</dbReference>
<evidence type="ECO:0000313" key="8">
    <source>
        <dbReference type="EMBL" id="WIM05419.1"/>
    </source>
</evidence>
<keyword evidence="6" id="KW-0902">Two-component regulatory system</keyword>
<keyword evidence="5 8" id="KW-0418">Kinase</keyword>
<keyword evidence="4" id="KW-0808">Transferase</keyword>
<dbReference type="Proteomes" id="UP001234916">
    <property type="component" value="Chromosome"/>
</dbReference>
<dbReference type="PRINTS" id="PR00344">
    <property type="entry name" value="BCTRLSENSOR"/>
</dbReference>
<comment type="catalytic activity">
    <reaction evidence="1">
        <text>ATP + protein L-histidine = ADP + protein N-phospho-L-histidine.</text>
        <dbReference type="EC" id="2.7.13.3"/>
    </reaction>
</comment>
<protein>
    <recommendedName>
        <fullName evidence="2">histidine kinase</fullName>
        <ecNumber evidence="2">2.7.13.3</ecNumber>
    </recommendedName>
</protein>
<dbReference type="SUPFAM" id="SSF55874">
    <property type="entry name" value="ATPase domain of HSP90 chaperone/DNA topoisomerase II/histidine kinase"/>
    <property type="match status" value="1"/>
</dbReference>
<dbReference type="KEGG" id="npv:OHM77_12145"/>
<evidence type="ECO:0000259" key="7">
    <source>
        <dbReference type="SMART" id="SM00387"/>
    </source>
</evidence>
<dbReference type="InterPro" id="IPR050980">
    <property type="entry name" value="2C_sensor_his_kinase"/>
</dbReference>
<dbReference type="EC" id="2.7.13.3" evidence="2"/>
<dbReference type="PANTHER" id="PTHR44936">
    <property type="entry name" value="SENSOR PROTEIN CREC"/>
    <property type="match status" value="1"/>
</dbReference>
<organism evidence="8">
    <name type="scientific">Candidatus Nitricoxidivorans perseverans</name>
    <dbReference type="NCBI Taxonomy" id="2975601"/>
    <lineage>
        <taxon>Bacteria</taxon>
        <taxon>Pseudomonadati</taxon>
        <taxon>Pseudomonadota</taxon>
        <taxon>Betaproteobacteria</taxon>
        <taxon>Nitrosomonadales</taxon>
        <taxon>Sterolibacteriaceae</taxon>
        <taxon>Candidatus Nitricoxidivorans</taxon>
    </lineage>
</organism>
<dbReference type="GO" id="GO:0000160">
    <property type="term" value="P:phosphorelay signal transduction system"/>
    <property type="evidence" value="ECO:0007669"/>
    <property type="project" value="UniProtKB-KW"/>
</dbReference>
<dbReference type="EMBL" id="CP107246">
    <property type="protein sequence ID" value="WIM05419.1"/>
    <property type="molecule type" value="Genomic_DNA"/>
</dbReference>
<dbReference type="Gene3D" id="3.30.565.10">
    <property type="entry name" value="Histidine kinase-like ATPase, C-terminal domain"/>
    <property type="match status" value="1"/>
</dbReference>
<keyword evidence="3" id="KW-0597">Phosphoprotein</keyword>
<evidence type="ECO:0000256" key="5">
    <source>
        <dbReference type="ARBA" id="ARBA00022777"/>
    </source>
</evidence>
<evidence type="ECO:0000256" key="6">
    <source>
        <dbReference type="ARBA" id="ARBA00023012"/>
    </source>
</evidence>
<evidence type="ECO:0000256" key="2">
    <source>
        <dbReference type="ARBA" id="ARBA00012438"/>
    </source>
</evidence>
<accession>A0AA49FKG5</accession>
<evidence type="ECO:0000256" key="3">
    <source>
        <dbReference type="ARBA" id="ARBA00022553"/>
    </source>
</evidence>
<name>A0AA49FKG5_9PROT</name>
<dbReference type="SMART" id="SM00387">
    <property type="entry name" value="HATPase_c"/>
    <property type="match status" value="1"/>
</dbReference>
<dbReference type="PANTHER" id="PTHR44936:SF9">
    <property type="entry name" value="SENSOR PROTEIN CREC"/>
    <property type="match status" value="1"/>
</dbReference>
<dbReference type="AlphaFoldDB" id="A0AA49FKG5"/>
<reference evidence="8" key="1">
    <citation type="journal article" date="2023" name="Nat. Microbiol.">
        <title>Enrichment and characterization of a nitric oxide-reducing microbial community in a continuous bioreactor.</title>
        <authorList>
            <person name="Garrido-Amador P."/>
            <person name="Stortenbeker N."/>
            <person name="Wessels H.J.C.T."/>
            <person name="Speth D.R."/>
            <person name="Garcia-Heredia I."/>
            <person name="Kartal B."/>
        </authorList>
    </citation>
    <scope>NUCLEOTIDE SEQUENCE</scope>
    <source>
        <strain evidence="8">MAG1</strain>
    </source>
</reference>
<feature type="domain" description="Histidine kinase/HSP90-like ATPase" evidence="7">
    <location>
        <begin position="107"/>
        <end position="212"/>
    </location>
</feature>
<dbReference type="InterPro" id="IPR003594">
    <property type="entry name" value="HATPase_dom"/>
</dbReference>
<dbReference type="GO" id="GO:0004673">
    <property type="term" value="F:protein histidine kinase activity"/>
    <property type="evidence" value="ECO:0007669"/>
    <property type="project" value="UniProtKB-EC"/>
</dbReference>